<feature type="compositionally biased region" description="Pro residues" evidence="1">
    <location>
        <begin position="436"/>
        <end position="460"/>
    </location>
</feature>
<feature type="compositionally biased region" description="Low complexity" evidence="1">
    <location>
        <begin position="1097"/>
        <end position="1106"/>
    </location>
</feature>
<feature type="compositionally biased region" description="Low complexity" evidence="1">
    <location>
        <begin position="386"/>
        <end position="404"/>
    </location>
</feature>
<dbReference type="InterPro" id="IPR007391">
    <property type="entry name" value="Vancomycin_resist_VanW"/>
</dbReference>
<feature type="compositionally biased region" description="Pro residues" evidence="1">
    <location>
        <begin position="82"/>
        <end position="92"/>
    </location>
</feature>
<dbReference type="InterPro" id="IPR052913">
    <property type="entry name" value="Glycopeptide_resist_protein"/>
</dbReference>
<dbReference type="AlphaFoldDB" id="A0A8J7WJI1"/>
<dbReference type="EMBL" id="JAGSXH010000011">
    <property type="protein sequence ID" value="MBS2962478.1"/>
    <property type="molecule type" value="Genomic_DNA"/>
</dbReference>
<sequence>MNAPESTDYPARGTDPRRRDAHDPQLASGQREQRREQAAFGGATDLLDFPPLPRFPDPADPGYNLTPFPDPLSDSYGGYLPVPQPDPAPPDPASRADSAAPQPEGLRVSSASEATARLVIKLPPTPPQPSTTLRPHAPWEDLDGDAVPQGVSGQRRDAAPATPFAQVAASPARPSALPSELAALTTATLVVPLPHDTRPTAALLTTTLPPDQAAQANAAALAFAFNDTLEQVFGLDLEKATAAQAGLARATEGAAGAESALDRASLDAAGFDEADIGVAAAIAGEDLPAHWFRDEPADRAAASDPAAGGFTRADQAPYEYVPGVVPSSGFGGRYGVPTQPAVFPGVGGSAEGHDSARHALALRYLGGIFHNSSGESAYLDPGSPTARALRGPAGAPAAGRITAPDAPTQQLRRIPAKPAARPSAPASAPMHAPAAVPEPVPTPAPAATPVRAPAPAPAAKPVPSHAVPSHAVPSHAVPSHAARSGSGSTKPGHPEEDGTEAGSARHPGSRLLTAAAVVAGACALLYGIALAVASGVFDGGVPHGTVVAGVPIGGLSPVAAEQVLDERLGPASRAPIPLVIGQTPAELDPVASGLSLDSESTVRAARQARTDPFVIIPALFGATHQVAPVPRVDEATLSRALETAAASYGTPMVEGSIRFHQGVPVVTAPREGRKFSVAGATTAIRNGYLRVDGPILIPVQLLEPKATSAALQSALDTIARPAVSAPIELITGADATDLTPSQIGDALTIAPDTTGRMTARLDGTRLRGYLSAKTLAQEQPAVNASFVLDHGRPVLVPARDGRGFAPAALADAVLPALTASAPRKAQASIGPLPADLTTAAAQALGITDVLGSDTLPVADATNRAANVQRATSLVAGGIVPPGATWSFLRTVGTPSAANGFVVSAAAQRAGIDPSGGVDTVATAVFDAAFAAGMGDVQHHPHAAYIDRYPVGLDAAVVAPGTDLQWANTGDHPVYLYASYANRSLTVALLGEKSYDDVSIQVSQRTAVVQPSPSRGSCTQAGAAGFQVAVTRTLLRGGGRVGTEEFHVTYLPQNPAGCSGGTSSGPSARRAPTNGSGTDAKQGHGGGSGGNTGGGSGSAPSSSPSPSQTGILGGLLH</sequence>
<dbReference type="Pfam" id="PF04294">
    <property type="entry name" value="VanW"/>
    <property type="match status" value="1"/>
</dbReference>
<dbReference type="PANTHER" id="PTHR35788">
    <property type="entry name" value="EXPORTED PROTEIN-RELATED"/>
    <property type="match status" value="1"/>
</dbReference>
<feature type="compositionally biased region" description="Basic and acidic residues" evidence="1">
    <location>
        <begin position="14"/>
        <end position="23"/>
    </location>
</feature>
<gene>
    <name evidence="2" type="ORF">KGA66_05435</name>
</gene>
<evidence type="ECO:0000313" key="3">
    <source>
        <dbReference type="Proteomes" id="UP000677913"/>
    </source>
</evidence>
<feature type="compositionally biased region" description="Low complexity" evidence="1">
    <location>
        <begin position="416"/>
        <end position="435"/>
    </location>
</feature>
<comment type="caution">
    <text evidence="2">The sequence shown here is derived from an EMBL/GenBank/DDBJ whole genome shotgun (WGS) entry which is preliminary data.</text>
</comment>
<feature type="region of interest" description="Disordered" evidence="1">
    <location>
        <begin position="1051"/>
        <end position="1116"/>
    </location>
</feature>
<organism evidence="2 3">
    <name type="scientific">Actinocrinis puniceicyclus</name>
    <dbReference type="NCBI Taxonomy" id="977794"/>
    <lineage>
        <taxon>Bacteria</taxon>
        <taxon>Bacillati</taxon>
        <taxon>Actinomycetota</taxon>
        <taxon>Actinomycetes</taxon>
        <taxon>Catenulisporales</taxon>
        <taxon>Actinospicaceae</taxon>
        <taxon>Actinocrinis</taxon>
    </lineage>
</organism>
<feature type="compositionally biased region" description="Pro residues" evidence="1">
    <location>
        <begin position="50"/>
        <end position="59"/>
    </location>
</feature>
<protein>
    <submittedName>
        <fullName evidence="2">VanW family protein</fullName>
    </submittedName>
</protein>
<dbReference type="RefSeq" id="WP_211465170.1">
    <property type="nucleotide sequence ID" value="NZ_JAGSXH010000011.1"/>
</dbReference>
<feature type="compositionally biased region" description="Gly residues" evidence="1">
    <location>
        <begin position="1082"/>
        <end position="1096"/>
    </location>
</feature>
<name>A0A8J7WJI1_9ACTN</name>
<dbReference type="PANTHER" id="PTHR35788:SF1">
    <property type="entry name" value="EXPORTED PROTEIN"/>
    <property type="match status" value="1"/>
</dbReference>
<evidence type="ECO:0000313" key="2">
    <source>
        <dbReference type="EMBL" id="MBS2962478.1"/>
    </source>
</evidence>
<feature type="compositionally biased region" description="Low complexity" evidence="1">
    <location>
        <begin position="93"/>
        <end position="103"/>
    </location>
</feature>
<accession>A0A8J7WJI1</accession>
<feature type="region of interest" description="Disordered" evidence="1">
    <location>
        <begin position="379"/>
        <end position="506"/>
    </location>
</feature>
<keyword evidence="3" id="KW-1185">Reference proteome</keyword>
<dbReference type="Proteomes" id="UP000677913">
    <property type="component" value="Unassembled WGS sequence"/>
</dbReference>
<evidence type="ECO:0000256" key="1">
    <source>
        <dbReference type="SAM" id="MobiDB-lite"/>
    </source>
</evidence>
<feature type="region of interest" description="Disordered" evidence="1">
    <location>
        <begin position="1"/>
        <end position="165"/>
    </location>
</feature>
<proteinExistence type="predicted"/>
<reference evidence="2" key="1">
    <citation type="submission" date="2021-04" db="EMBL/GenBank/DDBJ databases">
        <title>Genome based classification of Actinospica acidithermotolerans sp. nov., an actinobacterium isolated from an Indonesian hot spring.</title>
        <authorList>
            <person name="Kusuma A.B."/>
            <person name="Putra K.E."/>
            <person name="Nafisah S."/>
            <person name="Loh J."/>
            <person name="Nouioui I."/>
            <person name="Goodfellow M."/>
        </authorList>
    </citation>
    <scope>NUCLEOTIDE SEQUENCE</scope>
    <source>
        <strain evidence="2">DSM 45618</strain>
    </source>
</reference>